<dbReference type="AlphaFoldDB" id="A0AAX1EEM9"/>
<sequence length="95" mass="10554">MSIIHVVNYMEALKKTQFNLTSVNQAGLHPLGDYELAVISINAHEAQRPHYHTYGDIDIFMVVSGKGRLHIAKVHHNKIVAGTKETHELNGGITL</sequence>
<dbReference type="InterPro" id="IPR011051">
    <property type="entry name" value="RmlC_Cupin_sf"/>
</dbReference>
<dbReference type="InterPro" id="IPR014710">
    <property type="entry name" value="RmlC-like_jellyroll"/>
</dbReference>
<dbReference type="SUPFAM" id="SSF51182">
    <property type="entry name" value="RmlC-like cupins"/>
    <property type="match status" value="1"/>
</dbReference>
<accession>A0AAX1EEM9</accession>
<proteinExistence type="predicted"/>
<organism evidence="1 2">
    <name type="scientific">Legionella israelensis</name>
    <dbReference type="NCBI Taxonomy" id="454"/>
    <lineage>
        <taxon>Bacteria</taxon>
        <taxon>Pseudomonadati</taxon>
        <taxon>Pseudomonadota</taxon>
        <taxon>Gammaproteobacteria</taxon>
        <taxon>Legionellales</taxon>
        <taxon>Legionellaceae</taxon>
        <taxon>Legionella</taxon>
    </lineage>
</organism>
<gene>
    <name evidence="1" type="ORF">E3983_03430</name>
</gene>
<dbReference type="Gene3D" id="2.60.120.10">
    <property type="entry name" value="Jelly Rolls"/>
    <property type="match status" value="1"/>
</dbReference>
<evidence type="ECO:0008006" key="3">
    <source>
        <dbReference type="Google" id="ProtNLM"/>
    </source>
</evidence>
<reference evidence="1 2" key="1">
    <citation type="submission" date="2019-03" db="EMBL/GenBank/DDBJ databases">
        <title>Diverse conjugative elements silence natural transformation in Legionella species.</title>
        <authorList>
            <person name="Durieux I."/>
            <person name="Ginevra C."/>
            <person name="Attaiech L."/>
            <person name="Picq K."/>
            <person name="Juan P.A."/>
            <person name="Jarraud S."/>
            <person name="Charpentier X."/>
        </authorList>
    </citation>
    <scope>NUCLEOTIDE SEQUENCE [LARGE SCALE GENOMIC DNA]</scope>
    <source>
        <strain evidence="1 2">HL-0427-4011</strain>
    </source>
</reference>
<evidence type="ECO:0000313" key="2">
    <source>
        <dbReference type="Proteomes" id="UP000295517"/>
    </source>
</evidence>
<dbReference type="EMBL" id="CP038254">
    <property type="protein sequence ID" value="QBR83497.1"/>
    <property type="molecule type" value="Genomic_DNA"/>
</dbReference>
<evidence type="ECO:0000313" key="1">
    <source>
        <dbReference type="EMBL" id="QBR83497.1"/>
    </source>
</evidence>
<name>A0AAX1EEM9_9GAMM</name>
<dbReference type="Proteomes" id="UP000295517">
    <property type="component" value="Chromosome"/>
</dbReference>
<protein>
    <recommendedName>
        <fullName evidence="3">Cupin domain-containing protein</fullName>
    </recommendedName>
</protein>